<gene>
    <name evidence="3" type="ORF">FB45DRAFT_753621</name>
</gene>
<evidence type="ECO:0000313" key="3">
    <source>
        <dbReference type="EMBL" id="KAJ7622151.1"/>
    </source>
</evidence>
<evidence type="ECO:0000259" key="2">
    <source>
        <dbReference type="Pfam" id="PF09995"/>
    </source>
</evidence>
<keyword evidence="1" id="KW-1133">Transmembrane helix</keyword>
<reference evidence="3" key="1">
    <citation type="submission" date="2023-03" db="EMBL/GenBank/DDBJ databases">
        <title>Massive genome expansion in bonnet fungi (Mycena s.s.) driven by repeated elements and novel gene families across ecological guilds.</title>
        <authorList>
            <consortium name="Lawrence Berkeley National Laboratory"/>
            <person name="Harder C.B."/>
            <person name="Miyauchi S."/>
            <person name="Viragh M."/>
            <person name="Kuo A."/>
            <person name="Thoen E."/>
            <person name="Andreopoulos B."/>
            <person name="Lu D."/>
            <person name="Skrede I."/>
            <person name="Drula E."/>
            <person name="Henrissat B."/>
            <person name="Morin E."/>
            <person name="Kohler A."/>
            <person name="Barry K."/>
            <person name="LaButti K."/>
            <person name="Morin E."/>
            <person name="Salamov A."/>
            <person name="Lipzen A."/>
            <person name="Mereny Z."/>
            <person name="Hegedus B."/>
            <person name="Baldrian P."/>
            <person name="Stursova M."/>
            <person name="Weitz H."/>
            <person name="Taylor A."/>
            <person name="Grigoriev I.V."/>
            <person name="Nagy L.G."/>
            <person name="Martin F."/>
            <person name="Kauserud H."/>
        </authorList>
    </citation>
    <scope>NUCLEOTIDE SEQUENCE</scope>
    <source>
        <strain evidence="3">9284</strain>
    </source>
</reference>
<dbReference type="GO" id="GO:0016491">
    <property type="term" value="F:oxidoreductase activity"/>
    <property type="evidence" value="ECO:0007669"/>
    <property type="project" value="InterPro"/>
</dbReference>
<dbReference type="Proteomes" id="UP001221142">
    <property type="component" value="Unassembled WGS sequence"/>
</dbReference>
<protein>
    <recommendedName>
        <fullName evidence="2">ER-bound oxygenase mpaB/mpaB'/Rubber oxygenase catalytic domain-containing protein</fullName>
    </recommendedName>
</protein>
<organism evidence="3 4">
    <name type="scientific">Roridomyces roridus</name>
    <dbReference type="NCBI Taxonomy" id="1738132"/>
    <lineage>
        <taxon>Eukaryota</taxon>
        <taxon>Fungi</taxon>
        <taxon>Dikarya</taxon>
        <taxon>Basidiomycota</taxon>
        <taxon>Agaricomycotina</taxon>
        <taxon>Agaricomycetes</taxon>
        <taxon>Agaricomycetidae</taxon>
        <taxon>Agaricales</taxon>
        <taxon>Marasmiineae</taxon>
        <taxon>Mycenaceae</taxon>
        <taxon>Roridomyces</taxon>
    </lineage>
</organism>
<keyword evidence="1" id="KW-0472">Membrane</keyword>
<proteinExistence type="predicted"/>
<dbReference type="InterPro" id="IPR018713">
    <property type="entry name" value="MPAB/Lcp_cat_dom"/>
</dbReference>
<keyword evidence="4" id="KW-1185">Reference proteome</keyword>
<sequence>MSFPTTLELSSCGTLPLVSAGVLVYLCVVRALRRGRFNAVHKRYAAKWEAKTRTVDEAQEIMKLGTTYDMPFLLEYALSFALFKTYAIPTISKLLYDTRQLGSDENVARRFADTGLLISTWMACPLSGQALGKESENDPRASLALARVNWLHSKYNISNGDYLYTLALFILEPITWAKRYGWRELSPLEQYATFIFWAEVGRKMNIKDIPESLEDLMAWTEAYEKEFMVPAQTNHDVARCTTGELLFTVPHAFGLRRFLEGFSRALLEDRVRIAMMEPEAPRYATSIVPFLLNLSAFIQKHLLLPRSRPSDLIQVDLPKASPIAPRMFVSKPWYKPRRRGLGSLLDRAFVWIGWHSDVPGPEYRSDGYRIHELGPLRYEKEGHEKVFSMAAQMQGCPVADAWKAEKKEK</sequence>
<accession>A0AAD7FIL8</accession>
<keyword evidence="1" id="KW-0812">Transmembrane</keyword>
<dbReference type="InterPro" id="IPR046366">
    <property type="entry name" value="MPAB"/>
</dbReference>
<dbReference type="Pfam" id="PF09995">
    <property type="entry name" value="MPAB_Lcp_cat"/>
    <property type="match status" value="1"/>
</dbReference>
<evidence type="ECO:0000313" key="4">
    <source>
        <dbReference type="Proteomes" id="UP001221142"/>
    </source>
</evidence>
<feature type="transmembrane region" description="Helical" evidence="1">
    <location>
        <begin position="13"/>
        <end position="32"/>
    </location>
</feature>
<feature type="domain" description="ER-bound oxygenase mpaB/mpaB'/Rubber oxygenase catalytic" evidence="2">
    <location>
        <begin position="154"/>
        <end position="275"/>
    </location>
</feature>
<dbReference type="AlphaFoldDB" id="A0AAD7FIL8"/>
<comment type="caution">
    <text evidence="3">The sequence shown here is derived from an EMBL/GenBank/DDBJ whole genome shotgun (WGS) entry which is preliminary data.</text>
</comment>
<evidence type="ECO:0000256" key="1">
    <source>
        <dbReference type="SAM" id="Phobius"/>
    </source>
</evidence>
<name>A0AAD7FIL8_9AGAR</name>
<dbReference type="EMBL" id="JARKIF010000015">
    <property type="protein sequence ID" value="KAJ7622151.1"/>
    <property type="molecule type" value="Genomic_DNA"/>
</dbReference>
<dbReference type="PANTHER" id="PTHR36124">
    <property type="match status" value="1"/>
</dbReference>
<dbReference type="PANTHER" id="PTHR36124:SF1">
    <property type="entry name" value="ER-BOUND OXYGENASE MPAB_MPAB'_RUBBER OXYGENASE CATALYTIC DOMAIN-CONTAINING PROTEIN"/>
    <property type="match status" value="1"/>
</dbReference>